<organism evidence="7 8">
    <name type="scientific">Sporothrix schenckii 1099-18</name>
    <dbReference type="NCBI Taxonomy" id="1397361"/>
    <lineage>
        <taxon>Eukaryota</taxon>
        <taxon>Fungi</taxon>
        <taxon>Dikarya</taxon>
        <taxon>Ascomycota</taxon>
        <taxon>Pezizomycotina</taxon>
        <taxon>Sordariomycetes</taxon>
        <taxon>Sordariomycetidae</taxon>
        <taxon>Ophiostomatales</taxon>
        <taxon>Ophiostomataceae</taxon>
        <taxon>Sporothrix</taxon>
    </lineage>
</organism>
<protein>
    <submittedName>
        <fullName evidence="7">Cellulose hydrolase</fullName>
    </submittedName>
</protein>
<dbReference type="InterPro" id="IPR033452">
    <property type="entry name" value="GH30_C"/>
</dbReference>
<dbReference type="PANTHER" id="PTHR11069:SF23">
    <property type="entry name" value="LYSOSOMAL ACID GLUCOSYLCERAMIDASE"/>
    <property type="match status" value="1"/>
</dbReference>
<dbReference type="PANTHER" id="PTHR11069">
    <property type="entry name" value="GLUCOSYLCERAMIDASE"/>
    <property type="match status" value="1"/>
</dbReference>
<evidence type="ECO:0000313" key="7">
    <source>
        <dbReference type="EMBL" id="KJR86137.1"/>
    </source>
</evidence>
<dbReference type="Proteomes" id="UP000033710">
    <property type="component" value="Unassembled WGS sequence"/>
</dbReference>
<dbReference type="GO" id="GO:0016020">
    <property type="term" value="C:membrane"/>
    <property type="evidence" value="ECO:0007669"/>
    <property type="project" value="GOC"/>
</dbReference>
<dbReference type="SUPFAM" id="SSF51445">
    <property type="entry name" value="(Trans)glycosidases"/>
    <property type="match status" value="1"/>
</dbReference>
<dbReference type="InterPro" id="IPR017853">
    <property type="entry name" value="GH"/>
</dbReference>
<gene>
    <name evidence="7" type="ORF">SPSK_02465</name>
</gene>
<evidence type="ECO:0000256" key="3">
    <source>
        <dbReference type="ARBA" id="ARBA00022801"/>
    </source>
</evidence>
<dbReference type="GeneID" id="27664612"/>
<dbReference type="GO" id="GO:0004348">
    <property type="term" value="F:glucosylceramidase activity"/>
    <property type="evidence" value="ECO:0007669"/>
    <property type="project" value="InterPro"/>
</dbReference>
<dbReference type="Pfam" id="PF17189">
    <property type="entry name" value="Glyco_hydro_30C"/>
    <property type="match status" value="1"/>
</dbReference>
<dbReference type="SUPFAM" id="SSF51011">
    <property type="entry name" value="Glycosyl hydrolase domain"/>
    <property type="match status" value="1"/>
</dbReference>
<dbReference type="Gene3D" id="2.60.40.1180">
    <property type="entry name" value="Golgi alpha-mannosidase II"/>
    <property type="match status" value="1"/>
</dbReference>
<accession>A0A0F2M924</accession>
<dbReference type="KEGG" id="ssck:SPSK_02465"/>
<dbReference type="Gene3D" id="3.20.20.80">
    <property type="entry name" value="Glycosidases"/>
    <property type="match status" value="1"/>
</dbReference>
<dbReference type="InterPro" id="IPR013780">
    <property type="entry name" value="Glyco_hydro_b"/>
</dbReference>
<evidence type="ECO:0000259" key="5">
    <source>
        <dbReference type="Pfam" id="PF14587"/>
    </source>
</evidence>
<feature type="chain" id="PRO_5002455049" evidence="4">
    <location>
        <begin position="22"/>
        <end position="478"/>
    </location>
</feature>
<dbReference type="OrthoDB" id="2012278at2759"/>
<dbReference type="InterPro" id="IPR001139">
    <property type="entry name" value="Glyco_hydro_30"/>
</dbReference>
<evidence type="ECO:0000313" key="8">
    <source>
        <dbReference type="Proteomes" id="UP000033710"/>
    </source>
</evidence>
<dbReference type="EMBL" id="AXCR01000006">
    <property type="protein sequence ID" value="KJR86137.1"/>
    <property type="molecule type" value="Genomic_DNA"/>
</dbReference>
<name>A0A0F2M924_SPOSC</name>
<comment type="similarity">
    <text evidence="1">Belongs to the glycosyl hydrolase 30 family.</text>
</comment>
<dbReference type="VEuPathDB" id="FungiDB:SPSK_02465"/>
<evidence type="ECO:0000256" key="4">
    <source>
        <dbReference type="SAM" id="SignalP"/>
    </source>
</evidence>
<dbReference type="GO" id="GO:0006680">
    <property type="term" value="P:glucosylceramide catabolic process"/>
    <property type="evidence" value="ECO:0007669"/>
    <property type="project" value="TreeGrafter"/>
</dbReference>
<proteinExistence type="inferred from homology"/>
<dbReference type="InterPro" id="IPR039514">
    <property type="entry name" value="6GAL-like"/>
</dbReference>
<sequence length="478" mass="51348">MSASALARLLVLAAAARACSASALGHRPSARVVVDTSVQYQEVDGLGASQAFQRAEDVFGKYGLSPAHQADVLDLLYSLEKGGAGFAILRNGIGSSNSSTSNLMNSIEPVSPGSPHAAPHYTWDGYDSAQFPLAQQARARGLATLYGNAWSAPGFMKTNDDENNGGYLCGVTGAVCASGDWKQAYADYLVQWVRFYEEHGVKVNKLGFLNEPQLAASYAGMLSNGTQAADFIRVLAKTIRQARLDVGITCCDGIGWDDQEAMMAGLQAGPDPAEQYLDVVTGHGYDSAPTYPLSTTKKTWLSEWADLAGGFTPTVFYDVDGPGEGLRWARYVQTAFVDANVSGFLYWIGAENSTTNSGLINLINDTIVPSKRFWSMAQFSRFARPGARRVEATSSARLLYTSAFRNTDGKIATQVINNDTTAYDVTLSLKGATWHAKKMVPYLTDNANDLTARKAVVAAHDGTFKTTVPARSLVTFLV</sequence>
<evidence type="ECO:0000256" key="2">
    <source>
        <dbReference type="ARBA" id="ARBA00022729"/>
    </source>
</evidence>
<dbReference type="Pfam" id="PF14587">
    <property type="entry name" value="Glyco_hydr_30_2"/>
    <property type="match status" value="1"/>
</dbReference>
<evidence type="ECO:0000259" key="6">
    <source>
        <dbReference type="Pfam" id="PF17189"/>
    </source>
</evidence>
<keyword evidence="3 7" id="KW-0378">Hydrolase</keyword>
<feature type="signal peptide" evidence="4">
    <location>
        <begin position="1"/>
        <end position="21"/>
    </location>
</feature>
<reference evidence="7 8" key="1">
    <citation type="journal article" date="2014" name="BMC Genomics">
        <title>Comparative genomics of the major fungal agents of human and animal Sporotrichosis: Sporothrix schenckii and Sporothrix brasiliensis.</title>
        <authorList>
            <person name="Teixeira M.M."/>
            <person name="de Almeida L.G."/>
            <person name="Kubitschek-Barreira P."/>
            <person name="Alves F.L."/>
            <person name="Kioshima E.S."/>
            <person name="Abadio A.K."/>
            <person name="Fernandes L."/>
            <person name="Derengowski L.S."/>
            <person name="Ferreira K.S."/>
            <person name="Souza R.C."/>
            <person name="Ruiz J.C."/>
            <person name="de Andrade N.C."/>
            <person name="Paes H.C."/>
            <person name="Nicola A.M."/>
            <person name="Albuquerque P."/>
            <person name="Gerber A.L."/>
            <person name="Martins V.P."/>
            <person name="Peconick L.D."/>
            <person name="Neto A.V."/>
            <person name="Chaucanez C.B."/>
            <person name="Silva P.A."/>
            <person name="Cunha O.L."/>
            <person name="de Oliveira F.F."/>
            <person name="dos Santos T.C."/>
            <person name="Barros A.L."/>
            <person name="Soares M.A."/>
            <person name="de Oliveira L.M."/>
            <person name="Marini M.M."/>
            <person name="Villalobos-Duno H."/>
            <person name="Cunha M.M."/>
            <person name="de Hoog S."/>
            <person name="da Silveira J.F."/>
            <person name="Henrissat B."/>
            <person name="Nino-Vega G.A."/>
            <person name="Cisalpino P.S."/>
            <person name="Mora-Montes H.M."/>
            <person name="Almeida S.R."/>
            <person name="Stajich J.E."/>
            <person name="Lopes-Bezerra L.M."/>
            <person name="Vasconcelos A.T."/>
            <person name="Felipe M.S."/>
        </authorList>
    </citation>
    <scope>NUCLEOTIDE SEQUENCE [LARGE SCALE GENOMIC DNA]</scope>
    <source>
        <strain evidence="7 8">1099-18</strain>
    </source>
</reference>
<feature type="domain" description="Endo-beta-1,6-galactanase-like" evidence="5">
    <location>
        <begin position="31"/>
        <end position="257"/>
    </location>
</feature>
<dbReference type="RefSeq" id="XP_016588813.1">
    <property type="nucleotide sequence ID" value="XM_016729335.1"/>
</dbReference>
<reference evidence="7 8" key="2">
    <citation type="journal article" date="2015" name="Eukaryot. Cell">
        <title>Asexual propagation of a virulent clone complex in a human and feline outbreak of sporotrichosis.</title>
        <authorList>
            <person name="Teixeira Mde M."/>
            <person name="Rodrigues A.M."/>
            <person name="Tsui C.K."/>
            <person name="de Almeida L.G."/>
            <person name="Van Diepeningen A.D."/>
            <person name="van den Ende B.G."/>
            <person name="Fernandes G.F."/>
            <person name="Kano R."/>
            <person name="Hamelin R.C."/>
            <person name="Lopes-Bezerra L.M."/>
            <person name="Vasconcelos A.T."/>
            <person name="de Hoog S."/>
            <person name="de Camargo Z.P."/>
            <person name="Felipe M.S."/>
        </authorList>
    </citation>
    <scope>NUCLEOTIDE SEQUENCE [LARGE SCALE GENOMIC DNA]</scope>
    <source>
        <strain evidence="7 8">1099-18</strain>
    </source>
</reference>
<keyword evidence="2 4" id="KW-0732">Signal</keyword>
<evidence type="ECO:0000256" key="1">
    <source>
        <dbReference type="ARBA" id="ARBA00005382"/>
    </source>
</evidence>
<dbReference type="AlphaFoldDB" id="A0A0F2M924"/>
<feature type="domain" description="Glycosyl hydrolase family 30 beta sandwich" evidence="6">
    <location>
        <begin position="386"/>
        <end position="476"/>
    </location>
</feature>
<comment type="caution">
    <text evidence="7">The sequence shown here is derived from an EMBL/GenBank/DDBJ whole genome shotgun (WGS) entry which is preliminary data.</text>
</comment>